<comment type="caution">
    <text evidence="2">The sequence shown here is derived from an EMBL/GenBank/DDBJ whole genome shotgun (WGS) entry which is preliminary data.</text>
</comment>
<feature type="transmembrane region" description="Helical" evidence="1">
    <location>
        <begin position="357"/>
        <end position="380"/>
    </location>
</feature>
<dbReference type="eggNOG" id="ENOG5034A1E">
    <property type="taxonomic scope" value="Bacteria"/>
</dbReference>
<feature type="transmembrane region" description="Helical" evidence="1">
    <location>
        <begin position="224"/>
        <end position="246"/>
    </location>
</feature>
<organism evidence="2 3">
    <name type="scientific">Acetomicrobium hydrogeniformans ATCC BAA-1850</name>
    <dbReference type="NCBI Taxonomy" id="592015"/>
    <lineage>
        <taxon>Bacteria</taxon>
        <taxon>Thermotogati</taxon>
        <taxon>Synergistota</taxon>
        <taxon>Synergistia</taxon>
        <taxon>Synergistales</taxon>
        <taxon>Acetomicrobiaceae</taxon>
        <taxon>Acetomicrobium</taxon>
    </lineage>
</organism>
<sequence>MVMLSIAHLLFILIALLLSYIIMIRKKSFLAFILVGFIVFDSLGISIAPYLPLENISYLPNPIFLINDGNLELYARQLFSHWIFFSIAIVAIMIELNWKTSIRSYNSVKLKKYTLNIWGFIFFVIGILFYIKYFFLGPGLGFLMDTRLFYSSTMEAIGARSIIRDTLQKGQGAWSASLAAQILFPLTAFCYLAGKQKKSIITRIIYMILFFLSLAYAYQTRQKAPILGVILIYILLWKSFSISYGTSIKDMLGKITKLAFMTGIIGGILLYAVNFGLSFKEATLSLIARIFIIPGATETNFFAVFPEYFDYRGILKIFAIPLRYSNNDISIYQVAYAAVGDRFSSNASFLAVAWSGYGYIGIFIISIIFISIIILIDYCIRNVDICIFYATLAISSYSILGLISGSFSDFINKGGLVAFIIIIVMSSMKVKLNINIPYSKYYSMLNNDDYHLNI</sequence>
<dbReference type="OrthoDB" id="10017328at2"/>
<accession>A0A0T5X901</accession>
<feature type="transmembrane region" description="Helical" evidence="1">
    <location>
        <begin position="258"/>
        <end position="277"/>
    </location>
</feature>
<dbReference type="RefSeq" id="WP_057940609.1">
    <property type="nucleotide sequence ID" value="NZ_ACJX03000001.1"/>
</dbReference>
<protein>
    <recommendedName>
        <fullName evidence="4">Oligosaccharide repeat unit polymerase</fullName>
    </recommendedName>
</protein>
<feature type="transmembrane region" description="Helical" evidence="1">
    <location>
        <begin position="115"/>
        <end position="135"/>
    </location>
</feature>
<feature type="transmembrane region" description="Helical" evidence="1">
    <location>
        <begin position="6"/>
        <end position="23"/>
    </location>
</feature>
<feature type="transmembrane region" description="Helical" evidence="1">
    <location>
        <begin position="73"/>
        <end position="94"/>
    </location>
</feature>
<feature type="transmembrane region" description="Helical" evidence="1">
    <location>
        <begin position="200"/>
        <end position="218"/>
    </location>
</feature>
<dbReference type="Proteomes" id="UP000005273">
    <property type="component" value="Unassembled WGS sequence"/>
</dbReference>
<feature type="transmembrane region" description="Helical" evidence="1">
    <location>
        <begin position="414"/>
        <end position="434"/>
    </location>
</feature>
<name>A0A0T5X901_9BACT</name>
<keyword evidence="1" id="KW-1133">Transmembrane helix</keyword>
<gene>
    <name evidence="2" type="ORF">HMPREF1705_03939</name>
</gene>
<evidence type="ECO:0000313" key="3">
    <source>
        <dbReference type="Proteomes" id="UP000005273"/>
    </source>
</evidence>
<keyword evidence="1" id="KW-0812">Transmembrane</keyword>
<dbReference type="STRING" id="592015.HMPREF1705_03939"/>
<keyword evidence="3" id="KW-1185">Reference proteome</keyword>
<feature type="transmembrane region" description="Helical" evidence="1">
    <location>
        <begin position="387"/>
        <end position="408"/>
    </location>
</feature>
<proteinExistence type="predicted"/>
<dbReference type="AlphaFoldDB" id="A0A0T5X901"/>
<keyword evidence="1" id="KW-0472">Membrane</keyword>
<evidence type="ECO:0000313" key="2">
    <source>
        <dbReference type="EMBL" id="KRT34366.1"/>
    </source>
</evidence>
<evidence type="ECO:0008006" key="4">
    <source>
        <dbReference type="Google" id="ProtNLM"/>
    </source>
</evidence>
<dbReference type="EMBL" id="ACJX03000001">
    <property type="protein sequence ID" value="KRT34366.1"/>
    <property type="molecule type" value="Genomic_DNA"/>
</dbReference>
<reference evidence="3" key="1">
    <citation type="submission" date="2012-09" db="EMBL/GenBank/DDBJ databases">
        <authorList>
            <person name="Weinstock G."/>
            <person name="Sodergren E."/>
            <person name="Clifton S."/>
            <person name="Fulton L."/>
            <person name="Fulton B."/>
            <person name="Courtney L."/>
            <person name="Fronick C."/>
            <person name="Harrison M."/>
            <person name="Strong C."/>
            <person name="Farmer C."/>
            <person name="Delehaunty K."/>
            <person name="Markovic C."/>
            <person name="Hall O."/>
            <person name="Minx P."/>
            <person name="Tomlinson C."/>
            <person name="Mitreva M."/>
            <person name="Nelson J."/>
            <person name="Hou S."/>
            <person name="Wollam A."/>
            <person name="Pepin K.H."/>
            <person name="Johnson M."/>
            <person name="Bhonagiri V."/>
            <person name="Nash W.E."/>
            <person name="Suruliraj S."/>
            <person name="Warren W."/>
            <person name="Chinwalla A."/>
            <person name="Mardis E.R."/>
            <person name="Wilson R.K."/>
        </authorList>
    </citation>
    <scope>NUCLEOTIDE SEQUENCE [LARGE SCALE GENOMIC DNA]</scope>
    <source>
        <strain evidence="3">OS1</strain>
    </source>
</reference>
<feature type="transmembrane region" description="Helical" evidence="1">
    <location>
        <begin position="30"/>
        <end position="53"/>
    </location>
</feature>
<evidence type="ECO:0000256" key="1">
    <source>
        <dbReference type="SAM" id="Phobius"/>
    </source>
</evidence>